<keyword evidence="3 9" id="KW-0436">Ligase</keyword>
<dbReference type="SUPFAM" id="SSF50677">
    <property type="entry name" value="ValRS/IleRS/LeuRS editing domain"/>
    <property type="match status" value="1"/>
</dbReference>
<evidence type="ECO:0000256" key="2">
    <source>
        <dbReference type="ARBA" id="ARBA00013165"/>
    </source>
</evidence>
<dbReference type="HAMAP" id="MF_02002">
    <property type="entry name" value="Ile_tRNA_synth_type1"/>
    <property type="match status" value="1"/>
</dbReference>
<feature type="domain" description="Aminoacyl-tRNA synthetase class Ia" evidence="10">
    <location>
        <begin position="52"/>
        <end position="695"/>
    </location>
</feature>
<comment type="similarity">
    <text evidence="1 9">Belongs to the class-I aminoacyl-tRNA synthetase family.</text>
</comment>
<protein>
    <recommendedName>
        <fullName evidence="2">isoleucine--tRNA ligase</fullName>
        <ecNumber evidence="2">6.1.1.5</ecNumber>
    </recommendedName>
    <alternativeName>
        <fullName evidence="8">Isoleucyl-tRNA synthetase</fullName>
    </alternativeName>
</protein>
<keyword evidence="7 9" id="KW-0030">Aminoacyl-tRNA synthetase</keyword>
<dbReference type="GO" id="GO:0000049">
    <property type="term" value="F:tRNA binding"/>
    <property type="evidence" value="ECO:0007669"/>
    <property type="project" value="InterPro"/>
</dbReference>
<dbReference type="InterPro" id="IPR001412">
    <property type="entry name" value="aa-tRNA-synth_I_CS"/>
</dbReference>
<dbReference type="NCBIfam" id="TIGR00392">
    <property type="entry name" value="ileS"/>
    <property type="match status" value="1"/>
</dbReference>
<name>A0A642UVE5_DIURU</name>
<dbReference type="InterPro" id="IPR033708">
    <property type="entry name" value="Anticodon_Ile_BEm"/>
</dbReference>
<dbReference type="InterPro" id="IPR050081">
    <property type="entry name" value="Ile-tRNA_ligase"/>
</dbReference>
<dbReference type="InterPro" id="IPR023585">
    <property type="entry name" value="Ile-tRNA-ligase_type1"/>
</dbReference>
<dbReference type="VEuPathDB" id="FungiDB:DIURU_001578"/>
<dbReference type="Gene3D" id="3.90.740.10">
    <property type="entry name" value="Valyl/Leucyl/Isoleucyl-tRNA synthetase, editing domain"/>
    <property type="match status" value="1"/>
</dbReference>
<dbReference type="Gene3D" id="1.10.730.20">
    <property type="match status" value="1"/>
</dbReference>
<sequence>MLRGLAIRRLHGSTIARSDKVNYSKTLQLPKTAFGPKIPQGDARSQLIDTTSSDIYQWQWQARASVPQFTLHDGPPYANGDLHMGHALNKILKDIINRWELLYSGKRINYRPGWDCHGLPIEMKALERHIAAKQDPKTLTACEIRSTCRALASEMIDKQRTQFKEFAIMADFSQPYITMTHDYEISQLKVFRKLMENGLLTRQLKPVWWGCETTTALAEAELEYNEKHKSTAIFVKFPMVSSELTTKLQSQVPQISSIKLLIWTSTPWTIPANQGICINRNFDYGLVRNKATGEHLVVATELAESVAKLHDDYEVVDGVTITGEELLGQKYVHPASQTTQEFPVIHGDHVSAAAGSGLVHTAPAHGGEDYLIGKNHGFLIASSVNGEGRYIKDNIPKGYHGLADAKVTAGATIANVINLMTENDMIYHVNKKFIHSYPYDWRSKTPVIQRATPQWFVNVERIKQVASKALDDVEFVPQSGKNRLSSFVQNRNEWCISRQRTWGVPLPIVYNKHTDEPVESLAVVDHIIAKIDEFGTDEWFTEEDDISRWLPEGVNGADYVKGKDTMDVWFDSGTSWTTLLSSPVEAGFSNDEPLADIYLEGSDQHRGWFQSSLLNKIVSSGVGGDNFKPVAPFAKIITHGFTLDKSGQKMSKSKGNVISPAHAMAGGGKPFLPALGTDGLRLWVASSSYTSDVAVSPEVLSRVFETVKKLRVTFKFLLGNLYQFKQPVDYENLAPLDKYVLSKLATLQQRAITNFEDHGYQKIINDLNTNMNTELSALYFDISKDCLYTDAADSSRRRAIQTVIAEVAKVYLSILAPIQPILVQEVWHEYRQLFNIDEPTPFHKPWSYYQVPQQFHNPEVETEFAEIWALRDQVYRQMEQLRNDGGFKNKLELKLHLKSDSPVIAKHQQWLDDYFLVSEVEVNTPPESEVLSSSDVVDIVRSPHAKCPRCWKFIAPEPETLCQKCDAVVNS</sequence>
<comment type="caution">
    <text evidence="12">The sequence shown here is derived from an EMBL/GenBank/DDBJ whole genome shotgun (WGS) entry which is preliminary data.</text>
</comment>
<dbReference type="PROSITE" id="PS00178">
    <property type="entry name" value="AA_TRNA_LIGASE_I"/>
    <property type="match status" value="1"/>
</dbReference>
<dbReference type="GO" id="GO:0032543">
    <property type="term" value="P:mitochondrial translation"/>
    <property type="evidence" value="ECO:0007669"/>
    <property type="project" value="TreeGrafter"/>
</dbReference>
<dbReference type="OMA" id="HCWRCKT"/>
<dbReference type="PRINTS" id="PR00984">
    <property type="entry name" value="TRNASYNTHILE"/>
</dbReference>
<evidence type="ECO:0000256" key="8">
    <source>
        <dbReference type="ARBA" id="ARBA00032665"/>
    </source>
</evidence>
<evidence type="ECO:0000256" key="4">
    <source>
        <dbReference type="ARBA" id="ARBA00022741"/>
    </source>
</evidence>
<dbReference type="SUPFAM" id="SSF52374">
    <property type="entry name" value="Nucleotidylyl transferase"/>
    <property type="match status" value="1"/>
</dbReference>
<dbReference type="GeneID" id="54780231"/>
<evidence type="ECO:0000256" key="1">
    <source>
        <dbReference type="ARBA" id="ARBA00005594"/>
    </source>
</evidence>
<dbReference type="Proteomes" id="UP000449547">
    <property type="component" value="Unassembled WGS sequence"/>
</dbReference>
<dbReference type="Pfam" id="PF00133">
    <property type="entry name" value="tRNA-synt_1"/>
    <property type="match status" value="1"/>
</dbReference>
<dbReference type="EC" id="6.1.1.5" evidence="2"/>
<dbReference type="OrthoDB" id="10264412at2759"/>
<dbReference type="SUPFAM" id="SSF47323">
    <property type="entry name" value="Anticodon-binding domain of a subclass of class I aminoacyl-tRNA synthetases"/>
    <property type="match status" value="1"/>
</dbReference>
<dbReference type="GO" id="GO:0002161">
    <property type="term" value="F:aminoacyl-tRNA deacylase activity"/>
    <property type="evidence" value="ECO:0007669"/>
    <property type="project" value="InterPro"/>
</dbReference>
<dbReference type="InterPro" id="IPR002300">
    <property type="entry name" value="aa-tRNA-synth_Ia"/>
</dbReference>
<evidence type="ECO:0000256" key="5">
    <source>
        <dbReference type="ARBA" id="ARBA00022840"/>
    </source>
</evidence>
<evidence type="ECO:0000256" key="9">
    <source>
        <dbReference type="RuleBase" id="RU363035"/>
    </source>
</evidence>
<evidence type="ECO:0000256" key="3">
    <source>
        <dbReference type="ARBA" id="ARBA00022598"/>
    </source>
</evidence>
<keyword evidence="5 9" id="KW-0067">ATP-binding</keyword>
<dbReference type="CDD" id="cd07960">
    <property type="entry name" value="Anticodon_Ia_Ile_BEm"/>
    <property type="match status" value="1"/>
</dbReference>
<feature type="domain" description="Methionyl/Valyl/Leucyl/Isoleucyl-tRNA synthetase anticodon-binding" evidence="11">
    <location>
        <begin position="737"/>
        <end position="895"/>
    </location>
</feature>
<keyword evidence="13" id="KW-1185">Reference proteome</keyword>
<keyword evidence="6 9" id="KW-0648">Protein biosynthesis</keyword>
<evidence type="ECO:0000313" key="12">
    <source>
        <dbReference type="EMBL" id="KAA8905150.1"/>
    </source>
</evidence>
<evidence type="ECO:0000256" key="7">
    <source>
        <dbReference type="ARBA" id="ARBA00023146"/>
    </source>
</evidence>
<dbReference type="GO" id="GO:0005739">
    <property type="term" value="C:mitochondrion"/>
    <property type="evidence" value="ECO:0007669"/>
    <property type="project" value="TreeGrafter"/>
</dbReference>
<evidence type="ECO:0000313" key="13">
    <source>
        <dbReference type="Proteomes" id="UP000449547"/>
    </source>
</evidence>
<reference evidence="12 13" key="1">
    <citation type="submission" date="2019-07" db="EMBL/GenBank/DDBJ databases">
        <title>Genome assembly of two rare yeast pathogens: Diutina rugosa and Trichomonascus ciferrii.</title>
        <authorList>
            <person name="Mixao V."/>
            <person name="Saus E."/>
            <person name="Hansen A."/>
            <person name="Lass-Flor C."/>
            <person name="Gabaldon T."/>
        </authorList>
    </citation>
    <scope>NUCLEOTIDE SEQUENCE [LARGE SCALE GENOMIC DNA]</scope>
    <source>
        <strain evidence="12 13">CBS 613</strain>
    </source>
</reference>
<organism evidence="12 13">
    <name type="scientific">Diutina rugosa</name>
    <name type="common">Yeast</name>
    <name type="synonym">Candida rugosa</name>
    <dbReference type="NCBI Taxonomy" id="5481"/>
    <lineage>
        <taxon>Eukaryota</taxon>
        <taxon>Fungi</taxon>
        <taxon>Dikarya</taxon>
        <taxon>Ascomycota</taxon>
        <taxon>Saccharomycotina</taxon>
        <taxon>Pichiomycetes</taxon>
        <taxon>Debaryomycetaceae</taxon>
        <taxon>Diutina</taxon>
    </lineage>
</organism>
<dbReference type="InterPro" id="IPR013155">
    <property type="entry name" value="M/V/L/I-tRNA-synth_anticd-bd"/>
</dbReference>
<evidence type="ECO:0000259" key="11">
    <source>
        <dbReference type="Pfam" id="PF08264"/>
    </source>
</evidence>
<dbReference type="GO" id="GO:0004822">
    <property type="term" value="F:isoleucine-tRNA ligase activity"/>
    <property type="evidence" value="ECO:0007669"/>
    <property type="project" value="UniProtKB-EC"/>
</dbReference>
<dbReference type="InterPro" id="IPR009008">
    <property type="entry name" value="Val/Leu/Ile-tRNA-synth_edit"/>
</dbReference>
<dbReference type="GO" id="GO:0005524">
    <property type="term" value="F:ATP binding"/>
    <property type="evidence" value="ECO:0007669"/>
    <property type="project" value="UniProtKB-KW"/>
</dbReference>
<dbReference type="EMBL" id="SWFT01000050">
    <property type="protein sequence ID" value="KAA8905150.1"/>
    <property type="molecule type" value="Genomic_DNA"/>
</dbReference>
<dbReference type="InterPro" id="IPR009080">
    <property type="entry name" value="tRNAsynth_Ia_anticodon-bd"/>
</dbReference>
<gene>
    <name evidence="12" type="ORF">DIURU_001578</name>
</gene>
<keyword evidence="4 9" id="KW-0547">Nucleotide-binding</keyword>
<evidence type="ECO:0000259" key="10">
    <source>
        <dbReference type="Pfam" id="PF00133"/>
    </source>
</evidence>
<dbReference type="Pfam" id="PF08264">
    <property type="entry name" value="Anticodon_1"/>
    <property type="match status" value="1"/>
</dbReference>
<proteinExistence type="inferred from homology"/>
<dbReference type="InterPro" id="IPR014729">
    <property type="entry name" value="Rossmann-like_a/b/a_fold"/>
</dbReference>
<dbReference type="AlphaFoldDB" id="A0A642UVE5"/>
<dbReference type="PANTHER" id="PTHR42765:SF1">
    <property type="entry name" value="ISOLEUCINE--TRNA LIGASE, MITOCHONDRIAL"/>
    <property type="match status" value="1"/>
</dbReference>
<dbReference type="PANTHER" id="PTHR42765">
    <property type="entry name" value="SOLEUCYL-TRNA SYNTHETASE"/>
    <property type="match status" value="1"/>
</dbReference>
<dbReference type="InterPro" id="IPR002301">
    <property type="entry name" value="Ile-tRNA-ligase"/>
</dbReference>
<accession>A0A642UVE5</accession>
<evidence type="ECO:0000256" key="6">
    <source>
        <dbReference type="ARBA" id="ARBA00022917"/>
    </source>
</evidence>
<dbReference type="RefSeq" id="XP_034013536.1">
    <property type="nucleotide sequence ID" value="XM_034154136.1"/>
</dbReference>
<dbReference type="Gene3D" id="3.40.50.620">
    <property type="entry name" value="HUPs"/>
    <property type="match status" value="2"/>
</dbReference>
<dbReference type="GO" id="GO:0006428">
    <property type="term" value="P:isoleucyl-tRNA aminoacylation"/>
    <property type="evidence" value="ECO:0007669"/>
    <property type="project" value="InterPro"/>
</dbReference>